<dbReference type="GO" id="GO:0030027">
    <property type="term" value="C:lamellipodium"/>
    <property type="evidence" value="ECO:0007669"/>
    <property type="project" value="TreeGrafter"/>
</dbReference>
<name>A0A1J4J7W8_9EUKA</name>
<dbReference type="GO" id="GO:0016477">
    <property type="term" value="P:cell migration"/>
    <property type="evidence" value="ECO:0007669"/>
    <property type="project" value="TreeGrafter"/>
</dbReference>
<dbReference type="SUPFAM" id="SSF52047">
    <property type="entry name" value="RNI-like"/>
    <property type="match status" value="1"/>
</dbReference>
<feature type="region of interest" description="Disordered" evidence="1">
    <location>
        <begin position="153"/>
        <end position="186"/>
    </location>
</feature>
<dbReference type="GO" id="GO:0005886">
    <property type="term" value="C:plasma membrane"/>
    <property type="evidence" value="ECO:0007669"/>
    <property type="project" value="TreeGrafter"/>
</dbReference>
<dbReference type="GO" id="GO:0034315">
    <property type="term" value="P:regulation of Arp2/3 complex-mediated actin nucleation"/>
    <property type="evidence" value="ECO:0007669"/>
    <property type="project" value="TreeGrafter"/>
</dbReference>
<dbReference type="EMBL" id="MLAK01001259">
    <property type="protein sequence ID" value="OHS95240.1"/>
    <property type="molecule type" value="Genomic_DNA"/>
</dbReference>
<protein>
    <recommendedName>
        <fullName evidence="4">Leucine Rich Repeat family protein</fullName>
    </recommendedName>
</protein>
<comment type="caution">
    <text evidence="2">The sequence shown here is derived from an EMBL/GenBank/DDBJ whole genome shotgun (WGS) entry which is preliminary data.</text>
</comment>
<dbReference type="AlphaFoldDB" id="A0A1J4J7W8"/>
<dbReference type="RefSeq" id="XP_068348377.1">
    <property type="nucleotide sequence ID" value="XM_068490550.1"/>
</dbReference>
<dbReference type="Gene3D" id="3.80.10.10">
    <property type="entry name" value="Ribonuclease Inhibitor"/>
    <property type="match status" value="1"/>
</dbReference>
<evidence type="ECO:0000313" key="3">
    <source>
        <dbReference type="Proteomes" id="UP000179807"/>
    </source>
</evidence>
<dbReference type="PANTHER" id="PTHR24112">
    <property type="entry name" value="LEUCINE-RICH REPEAT, ISOFORM F-RELATED"/>
    <property type="match status" value="1"/>
</dbReference>
<evidence type="ECO:0000256" key="1">
    <source>
        <dbReference type="SAM" id="MobiDB-lite"/>
    </source>
</evidence>
<dbReference type="GeneID" id="94825254"/>
<organism evidence="2 3">
    <name type="scientific">Tritrichomonas foetus</name>
    <dbReference type="NCBI Taxonomy" id="1144522"/>
    <lineage>
        <taxon>Eukaryota</taxon>
        <taxon>Metamonada</taxon>
        <taxon>Parabasalia</taxon>
        <taxon>Tritrichomonadida</taxon>
        <taxon>Tritrichomonadidae</taxon>
        <taxon>Tritrichomonas</taxon>
    </lineage>
</organism>
<proteinExistence type="predicted"/>
<gene>
    <name evidence="2" type="ORF">TRFO_02220</name>
</gene>
<dbReference type="Proteomes" id="UP000179807">
    <property type="component" value="Unassembled WGS sequence"/>
</dbReference>
<accession>A0A1J4J7W8</accession>
<keyword evidence="3" id="KW-1185">Reference proteome</keyword>
<sequence>MNSKDQRTYAAFICLVDTKVDPLIQCGWVKKISQKGKLNVRFFAFTKTALFICKQGGIARTLRISSSHAWIDLVEIEMLSEKSFSFSFKDKTSKNPLDSKSEHKYIITRSFVHEDIQHFISPVLSTLISIFPMKQKIIFNFLAERSRFLHNNSNSNNNDTSSDESIHYFHNNSQKSSNNSSKRNSDRNFNHGFETIENFNDFDIKNNDFFIEFLPSKPSQFVYLFISSCHSLNLLIDKTLCKHFRKKIHKKKLISFISDDFDTNSNEKGLDSILLIQSAFCRALKYAQSIKTLKVGGTNFHQLFVNLSKVFEKNFLIENLIIKNFNNSRDSHNRMIDNTSQLAEFEQFCITLKNQNSSKLKRISFETGKLTNSMIECMCNHSKSKYSISFINCEFENNHYNSLFELVHHIRKLRICLDDHIVSNEIYPDLLKSVVSSKLKKLSLINMNIDIANVFEILNIAINQINCTNNNITNNISNELNLESNNENNHYTNKDQPVIEIFESYLEKLDLSGNYCSNLFTGNYSLPISLSNIKLKNVQWEGNTFIQFLSTQSFSTTMSLDLSQAKFNGSYDDLPCSPPSPMISKLKWNHNQITPSILSFIEQLSFLDDVSFNYCEILNTSENDDILKSFAHFLEKVHLTSFSIIETLKSFKTKSMFALRSSLILHPTLKKLNISKNSIGDEGLPILRDIILQSESLVHVSFDSSEIQQPSSMITFFNEILSTHHLLHLSKPRNDLSHLTSKSSKSVRRELKDSWMNVESKIQKNTENIENFVDMYSSSIINSLTTVDSFSMAENCPGSLFEADWNVEIDLGYDESVEIWDTMRDEFSIKALTGITMK</sequence>
<dbReference type="InterPro" id="IPR051279">
    <property type="entry name" value="PP1-Reg/Actin-Interact_Protein"/>
</dbReference>
<dbReference type="InterPro" id="IPR032675">
    <property type="entry name" value="LRR_dom_sf"/>
</dbReference>
<dbReference type="VEuPathDB" id="TrichDB:TRFO_02220"/>
<reference evidence="2" key="1">
    <citation type="submission" date="2016-10" db="EMBL/GenBank/DDBJ databases">
        <authorList>
            <person name="Benchimol M."/>
            <person name="Almeida L.G."/>
            <person name="Vasconcelos A.T."/>
            <person name="Perreira-Neves A."/>
            <person name="Rosa I.A."/>
            <person name="Tasca T."/>
            <person name="Bogo M.R."/>
            <person name="de Souza W."/>
        </authorList>
    </citation>
    <scope>NUCLEOTIDE SEQUENCE [LARGE SCALE GENOMIC DNA]</scope>
    <source>
        <strain evidence="2">K</strain>
    </source>
</reference>
<evidence type="ECO:0008006" key="4">
    <source>
        <dbReference type="Google" id="ProtNLM"/>
    </source>
</evidence>
<feature type="compositionally biased region" description="Low complexity" evidence="1">
    <location>
        <begin position="171"/>
        <end position="182"/>
    </location>
</feature>
<dbReference type="PANTHER" id="PTHR24112:SF64">
    <property type="entry name" value="CHROMOSOME UNDETERMINED SCAFFOLD_46, WHOLE GENOME SHOTGUN SEQUENCE"/>
    <property type="match status" value="1"/>
</dbReference>
<evidence type="ECO:0000313" key="2">
    <source>
        <dbReference type="EMBL" id="OHS95240.1"/>
    </source>
</evidence>